<dbReference type="Proteomes" id="UP000553459">
    <property type="component" value="Unassembled WGS sequence"/>
</dbReference>
<sequence length="106" mass="12406">MNKYKLSRYLVFTKNTISLKYHIVYSTLSNKILALDKNVVSLIQNGNFNEVDDSIMNKLIEYEFVTNIETDELKKVVERFKNFIINDNLLYQVIQPSANCQLGCNY</sequence>
<evidence type="ECO:0000313" key="1">
    <source>
        <dbReference type="EMBL" id="NAW50808.1"/>
    </source>
</evidence>
<organism evidence="1 2">
    <name type="scientific">Elizabethkingia argenteiflava</name>
    <dbReference type="NCBI Taxonomy" id="2681556"/>
    <lineage>
        <taxon>Bacteria</taxon>
        <taxon>Pseudomonadati</taxon>
        <taxon>Bacteroidota</taxon>
        <taxon>Flavobacteriia</taxon>
        <taxon>Flavobacteriales</taxon>
        <taxon>Weeksellaceae</taxon>
        <taxon>Elizabethkingia</taxon>
    </lineage>
</organism>
<proteinExistence type="predicted"/>
<dbReference type="RefSeq" id="WP_166519112.1">
    <property type="nucleotide sequence ID" value="NZ_JAAABJ010000452.1"/>
</dbReference>
<evidence type="ECO:0000313" key="2">
    <source>
        <dbReference type="Proteomes" id="UP000553459"/>
    </source>
</evidence>
<dbReference type="AlphaFoldDB" id="A0A845PWV8"/>
<dbReference type="EMBL" id="JAAABJ010000452">
    <property type="protein sequence ID" value="NAW50808.1"/>
    <property type="molecule type" value="Genomic_DNA"/>
</dbReference>
<reference evidence="1 2" key="1">
    <citation type="submission" date="2019-11" db="EMBL/GenBank/DDBJ databases">
        <title>Characterization of Elizabethkingia argenteiflava sp. nov., isolated from inner surface of Soybean Pods.</title>
        <authorList>
            <person name="Mo S."/>
        </authorList>
    </citation>
    <scope>NUCLEOTIDE SEQUENCE [LARGE SCALE GENOMIC DNA]</scope>
    <source>
        <strain evidence="1 2">YB22</strain>
    </source>
</reference>
<name>A0A845PWV8_9FLAO</name>
<gene>
    <name evidence="1" type="ORF">GNY06_05230</name>
</gene>
<keyword evidence="2" id="KW-1185">Reference proteome</keyword>
<comment type="caution">
    <text evidence="1">The sequence shown here is derived from an EMBL/GenBank/DDBJ whole genome shotgun (WGS) entry which is preliminary data.</text>
</comment>
<accession>A0A845PWV8</accession>
<protein>
    <submittedName>
        <fullName evidence="1">Uncharacterized protein</fullName>
    </submittedName>
</protein>